<reference evidence="2 3" key="1">
    <citation type="submission" date="2017-08" db="EMBL/GenBank/DDBJ databases">
        <title>Infants hospitalized years apart are colonized by the same room-sourced microbial strains.</title>
        <authorList>
            <person name="Brooks B."/>
            <person name="Olm M.R."/>
            <person name="Firek B.A."/>
            <person name="Baker R."/>
            <person name="Thomas B.C."/>
            <person name="Morowitz M.J."/>
            <person name="Banfield J.F."/>
        </authorList>
    </citation>
    <scope>NUCLEOTIDE SEQUENCE [LARGE SCALE GENOMIC DNA]</scope>
    <source>
        <strain evidence="2">S2_005_002_R2_33</strain>
    </source>
</reference>
<dbReference type="GO" id="GO:0008168">
    <property type="term" value="F:methyltransferase activity"/>
    <property type="evidence" value="ECO:0007669"/>
    <property type="project" value="UniProtKB-KW"/>
</dbReference>
<protein>
    <submittedName>
        <fullName evidence="2">Methyltransferase</fullName>
    </submittedName>
</protein>
<evidence type="ECO:0000313" key="2">
    <source>
        <dbReference type="EMBL" id="PZQ50636.1"/>
    </source>
</evidence>
<dbReference type="Proteomes" id="UP000249082">
    <property type="component" value="Unassembled WGS sequence"/>
</dbReference>
<sequence length="212" mass="23353">MKDTGLVAATEFLRHPSMVGSAFPATARMVRHVLAPLTWADIRVAVEYGPGSGRFTFEMLRHMRHDARLLAIETSGAFVEKLRAACDDPRLIVIEGTAGAVGRHLAAHHLGRADCILSGLPFSTLDHSDAQGIMDETVAALAPDGIFAAYQMRIAIRPLIDRRFASVRYGYEWWNIPPCHLYWATRPRRDVSDLRGTDLEAAGSGRKPGDCM</sequence>
<dbReference type="InterPro" id="IPR041698">
    <property type="entry name" value="Methyltransf_25"/>
</dbReference>
<keyword evidence="2" id="KW-0489">Methyltransferase</keyword>
<keyword evidence="2" id="KW-0808">Transferase</keyword>
<dbReference type="Gene3D" id="3.40.50.150">
    <property type="entry name" value="Vaccinia Virus protein VP39"/>
    <property type="match status" value="1"/>
</dbReference>
<gene>
    <name evidence="2" type="ORF">DI555_22405</name>
</gene>
<organism evidence="2 3">
    <name type="scientific">Novosphingobium pentaromativorans</name>
    <dbReference type="NCBI Taxonomy" id="205844"/>
    <lineage>
        <taxon>Bacteria</taxon>
        <taxon>Pseudomonadati</taxon>
        <taxon>Pseudomonadota</taxon>
        <taxon>Alphaproteobacteria</taxon>
        <taxon>Sphingomonadales</taxon>
        <taxon>Sphingomonadaceae</taxon>
        <taxon>Novosphingobium</taxon>
    </lineage>
</organism>
<dbReference type="InterPro" id="IPR029063">
    <property type="entry name" value="SAM-dependent_MTases_sf"/>
</dbReference>
<feature type="domain" description="Methyltransferase" evidence="1">
    <location>
        <begin position="46"/>
        <end position="145"/>
    </location>
</feature>
<dbReference type="EMBL" id="QFPX01000034">
    <property type="protein sequence ID" value="PZQ50636.1"/>
    <property type="molecule type" value="Genomic_DNA"/>
</dbReference>
<dbReference type="SUPFAM" id="SSF53335">
    <property type="entry name" value="S-adenosyl-L-methionine-dependent methyltransferases"/>
    <property type="match status" value="1"/>
</dbReference>
<name>A0A2W5NAW4_9SPHN</name>
<dbReference type="Pfam" id="PF13649">
    <property type="entry name" value="Methyltransf_25"/>
    <property type="match status" value="1"/>
</dbReference>
<comment type="caution">
    <text evidence="2">The sequence shown here is derived from an EMBL/GenBank/DDBJ whole genome shotgun (WGS) entry which is preliminary data.</text>
</comment>
<evidence type="ECO:0000313" key="3">
    <source>
        <dbReference type="Proteomes" id="UP000249082"/>
    </source>
</evidence>
<dbReference type="AlphaFoldDB" id="A0A2W5NAW4"/>
<evidence type="ECO:0000259" key="1">
    <source>
        <dbReference type="Pfam" id="PF13649"/>
    </source>
</evidence>
<dbReference type="GO" id="GO:0032259">
    <property type="term" value="P:methylation"/>
    <property type="evidence" value="ECO:0007669"/>
    <property type="project" value="UniProtKB-KW"/>
</dbReference>
<accession>A0A2W5NAW4</accession>
<proteinExistence type="predicted"/>